<keyword evidence="6 12" id="KW-0347">Helicase</keyword>
<evidence type="ECO:0000256" key="4">
    <source>
        <dbReference type="ARBA" id="ARBA00022741"/>
    </source>
</evidence>
<dbReference type="GO" id="GO:1990077">
    <property type="term" value="C:primosome complex"/>
    <property type="evidence" value="ECO:0007669"/>
    <property type="project" value="UniProtKB-UniRule"/>
</dbReference>
<evidence type="ECO:0000256" key="12">
    <source>
        <dbReference type="RuleBase" id="RU362085"/>
    </source>
</evidence>
<dbReference type="Gene3D" id="3.40.50.300">
    <property type="entry name" value="P-loop containing nucleotide triphosphate hydrolases"/>
    <property type="match status" value="1"/>
</dbReference>
<keyword evidence="8 12" id="KW-0238">DNA-binding</keyword>
<dbReference type="InterPro" id="IPR027417">
    <property type="entry name" value="P-loop_NTPase"/>
</dbReference>
<keyword evidence="4 12" id="KW-0547">Nucleotide-binding</keyword>
<evidence type="ECO:0000256" key="9">
    <source>
        <dbReference type="ARBA" id="ARBA00023235"/>
    </source>
</evidence>
<dbReference type="InterPro" id="IPR016136">
    <property type="entry name" value="DNA_helicase_N/primase_C"/>
</dbReference>
<dbReference type="Proteomes" id="UP000000739">
    <property type="component" value="Chromosome"/>
</dbReference>
<feature type="domain" description="SF4 helicase" evidence="13">
    <location>
        <begin position="172"/>
        <end position="438"/>
    </location>
</feature>
<dbReference type="InterPro" id="IPR036185">
    <property type="entry name" value="DNA_heli_DnaB-like_N_sf"/>
</dbReference>
<keyword evidence="5 12" id="KW-0378">Hydrolase</keyword>
<dbReference type="Pfam" id="PF00772">
    <property type="entry name" value="DnaB"/>
    <property type="match status" value="1"/>
</dbReference>
<evidence type="ECO:0000256" key="2">
    <source>
        <dbReference type="ARBA" id="ARBA00022515"/>
    </source>
</evidence>
<proteinExistence type="inferred from homology"/>
<dbReference type="PROSITE" id="PS51199">
    <property type="entry name" value="SF4_HELICASE"/>
    <property type="match status" value="1"/>
</dbReference>
<dbReference type="InterPro" id="IPR007692">
    <property type="entry name" value="DNA_helicase_DnaB"/>
</dbReference>
<evidence type="ECO:0000256" key="11">
    <source>
        <dbReference type="NCBIfam" id="TIGR00665"/>
    </source>
</evidence>
<comment type="catalytic activity">
    <reaction evidence="10 12">
        <text>ATP + H2O = ADP + phosphate + H(+)</text>
        <dbReference type="Rhea" id="RHEA:13065"/>
        <dbReference type="ChEBI" id="CHEBI:15377"/>
        <dbReference type="ChEBI" id="CHEBI:15378"/>
        <dbReference type="ChEBI" id="CHEBI:30616"/>
        <dbReference type="ChEBI" id="CHEBI:43474"/>
        <dbReference type="ChEBI" id="CHEBI:456216"/>
        <dbReference type="EC" id="5.6.2.3"/>
    </reaction>
</comment>
<keyword evidence="9" id="KW-0413">Isomerase</keyword>
<dbReference type="GO" id="GO:0003677">
    <property type="term" value="F:DNA binding"/>
    <property type="evidence" value="ECO:0007669"/>
    <property type="project" value="UniProtKB-UniRule"/>
</dbReference>
<dbReference type="HOGENOM" id="CLU_005373_0_0_7"/>
<evidence type="ECO:0000259" key="13">
    <source>
        <dbReference type="PROSITE" id="PS51199"/>
    </source>
</evidence>
<evidence type="ECO:0000256" key="10">
    <source>
        <dbReference type="ARBA" id="ARBA00048954"/>
    </source>
</evidence>
<dbReference type="GO" id="GO:0043139">
    <property type="term" value="F:5'-3' DNA helicase activity"/>
    <property type="evidence" value="ECO:0007669"/>
    <property type="project" value="UniProtKB-EC"/>
</dbReference>
<dbReference type="GO" id="GO:0016887">
    <property type="term" value="F:ATP hydrolysis activity"/>
    <property type="evidence" value="ECO:0007669"/>
    <property type="project" value="RHEA"/>
</dbReference>
<dbReference type="CDD" id="cd00984">
    <property type="entry name" value="DnaB_C"/>
    <property type="match status" value="1"/>
</dbReference>
<evidence type="ECO:0000313" key="14">
    <source>
        <dbReference type="EMBL" id="ACL06263.1"/>
    </source>
</evidence>
<dbReference type="EMBL" id="CP001322">
    <property type="protein sequence ID" value="ACL06263.1"/>
    <property type="molecule type" value="Genomic_DNA"/>
</dbReference>
<dbReference type="SUPFAM" id="SSF48024">
    <property type="entry name" value="N-terminal domain of DnaB helicase"/>
    <property type="match status" value="1"/>
</dbReference>
<sequence length="441" mass="49095">MPPANIEAEESVLSACLLSRDSLEEAVNLLLPDDFYRDGNGKVFKAMAHLFGKGQPVDLVTVSNHLMEQKDIEAVGGAAFLSRLVNSVPMAANIQHYCDIVRDKSTKRRLIQLHSDQAAQCYDDSLSAAEILDMSQSEIMAVDHKSGSGASWEGMSSVVQEAIEHCEWLENNRGILSGVDTGFVDLNKMTGGLQPADLIIVAGRPSMGKTALALNIGKSAAKAGETVAVFSLETSNKRLLFRMAADEAKVNLSKFRDGNFSRENREAIYRAFRHLYDLPMVFDDEAYVIQDIVRQMRRIKKERGLGLAIIDYLQLADVRGKFNRNDERVGAMSRMLKLASKELNIPIIALSQLNRKCEERPNKRPMMSDLRESGNIEQDADVIALIFYEEKYLGEATPAEKRGVVELNIAKQKEGPTGVVNLTWAPKTQTFGDWVHENYRV</sequence>
<evidence type="ECO:0000313" key="15">
    <source>
        <dbReference type="Proteomes" id="UP000000739"/>
    </source>
</evidence>
<evidence type="ECO:0000256" key="8">
    <source>
        <dbReference type="ARBA" id="ARBA00023125"/>
    </source>
</evidence>
<evidence type="ECO:0000256" key="6">
    <source>
        <dbReference type="ARBA" id="ARBA00022806"/>
    </source>
</evidence>
<dbReference type="GO" id="GO:0006269">
    <property type="term" value="P:DNA replication, synthesis of primer"/>
    <property type="evidence" value="ECO:0007669"/>
    <property type="project" value="UniProtKB-UniRule"/>
</dbReference>
<dbReference type="Pfam" id="PF03796">
    <property type="entry name" value="DnaB_C"/>
    <property type="match status" value="1"/>
</dbReference>
<dbReference type="KEGG" id="dal:Dalk_4585"/>
<keyword evidence="7 12" id="KW-0067">ATP-binding</keyword>
<comment type="similarity">
    <text evidence="1 12">Belongs to the helicase family. DnaB subfamily.</text>
</comment>
<dbReference type="SUPFAM" id="SSF52540">
    <property type="entry name" value="P-loop containing nucleoside triphosphate hydrolases"/>
    <property type="match status" value="1"/>
</dbReference>
<keyword evidence="3 12" id="KW-0235">DNA replication</keyword>
<name>B8FNI2_DESAL</name>
<dbReference type="NCBIfam" id="TIGR00665">
    <property type="entry name" value="DnaB"/>
    <property type="match status" value="1"/>
</dbReference>
<dbReference type="EC" id="5.6.2.3" evidence="11 12"/>
<accession>B8FNI2</accession>
<dbReference type="GO" id="GO:0005829">
    <property type="term" value="C:cytosol"/>
    <property type="evidence" value="ECO:0007669"/>
    <property type="project" value="TreeGrafter"/>
</dbReference>
<keyword evidence="15" id="KW-1185">Reference proteome</keyword>
<dbReference type="GO" id="GO:0005524">
    <property type="term" value="F:ATP binding"/>
    <property type="evidence" value="ECO:0007669"/>
    <property type="project" value="UniProtKB-UniRule"/>
</dbReference>
<gene>
    <name evidence="14" type="ordered locus">Dalk_4585</name>
</gene>
<dbReference type="PANTHER" id="PTHR30153">
    <property type="entry name" value="REPLICATIVE DNA HELICASE DNAB"/>
    <property type="match status" value="1"/>
</dbReference>
<protein>
    <recommendedName>
        <fullName evidence="11 12">Replicative DNA helicase</fullName>
        <ecNumber evidence="11 12">5.6.2.3</ecNumber>
    </recommendedName>
</protein>
<evidence type="ECO:0000256" key="5">
    <source>
        <dbReference type="ARBA" id="ARBA00022801"/>
    </source>
</evidence>
<dbReference type="InterPro" id="IPR007693">
    <property type="entry name" value="DNA_helicase_DnaB-like_N"/>
</dbReference>
<dbReference type="PANTHER" id="PTHR30153:SF2">
    <property type="entry name" value="REPLICATIVE DNA HELICASE"/>
    <property type="match status" value="1"/>
</dbReference>
<dbReference type="AlphaFoldDB" id="B8FNI2"/>
<keyword evidence="2 12" id="KW-0639">Primosome</keyword>
<dbReference type="InterPro" id="IPR007694">
    <property type="entry name" value="DNA_helicase_DnaB-like_C"/>
</dbReference>
<dbReference type="eggNOG" id="COG0305">
    <property type="taxonomic scope" value="Bacteria"/>
</dbReference>
<evidence type="ECO:0000256" key="1">
    <source>
        <dbReference type="ARBA" id="ARBA00008428"/>
    </source>
</evidence>
<dbReference type="Gene3D" id="1.10.860.10">
    <property type="entry name" value="DNAb Helicase, Chain A"/>
    <property type="match status" value="1"/>
</dbReference>
<organism evidence="14 15">
    <name type="scientific">Desulfatibacillum aliphaticivorans</name>
    <dbReference type="NCBI Taxonomy" id="218208"/>
    <lineage>
        <taxon>Bacteria</taxon>
        <taxon>Pseudomonadati</taxon>
        <taxon>Thermodesulfobacteriota</taxon>
        <taxon>Desulfobacteria</taxon>
        <taxon>Desulfobacterales</taxon>
        <taxon>Desulfatibacillaceae</taxon>
        <taxon>Desulfatibacillum</taxon>
    </lineage>
</organism>
<comment type="function">
    <text evidence="12">The main replicative DNA helicase, it participates in initiation and elongation during chromosome replication. Travels ahead of the DNA replisome, separating dsDNA into templates for DNA synthesis. A processive ATP-dependent 5'-3' DNA helicase it has DNA-dependent ATPase activity.</text>
</comment>
<reference evidence="14 15" key="1">
    <citation type="journal article" date="2012" name="Environ. Microbiol.">
        <title>The genome sequence of Desulfatibacillum alkenivorans AK-01: a blueprint for anaerobic alkane oxidation.</title>
        <authorList>
            <person name="Callaghan A.V."/>
            <person name="Morris B.E."/>
            <person name="Pereira I.A."/>
            <person name="McInerney M.J."/>
            <person name="Austin R.N."/>
            <person name="Groves J.T."/>
            <person name="Kukor J.J."/>
            <person name="Suflita J.M."/>
            <person name="Young L.Y."/>
            <person name="Zylstra G.J."/>
            <person name="Wawrik B."/>
        </authorList>
    </citation>
    <scope>NUCLEOTIDE SEQUENCE [LARGE SCALE GENOMIC DNA]</scope>
    <source>
        <strain evidence="14 15">AK-01</strain>
    </source>
</reference>
<evidence type="ECO:0000256" key="3">
    <source>
        <dbReference type="ARBA" id="ARBA00022705"/>
    </source>
</evidence>
<evidence type="ECO:0000256" key="7">
    <source>
        <dbReference type="ARBA" id="ARBA00022840"/>
    </source>
</evidence>